<keyword evidence="3" id="KW-1185">Reference proteome</keyword>
<dbReference type="Proteomes" id="UP001515480">
    <property type="component" value="Unassembled WGS sequence"/>
</dbReference>
<dbReference type="AlphaFoldDB" id="A0AB34K3C3"/>
<comment type="caution">
    <text evidence="2">The sequence shown here is derived from an EMBL/GenBank/DDBJ whole genome shotgun (WGS) entry which is preliminary data.</text>
</comment>
<evidence type="ECO:0000313" key="3">
    <source>
        <dbReference type="Proteomes" id="UP001515480"/>
    </source>
</evidence>
<name>A0AB34K3C3_PRYPA</name>
<proteinExistence type="predicted"/>
<feature type="region of interest" description="Disordered" evidence="1">
    <location>
        <begin position="233"/>
        <end position="268"/>
    </location>
</feature>
<protein>
    <recommendedName>
        <fullName evidence="4">DUF4384 domain-containing protein</fullName>
    </recommendedName>
</protein>
<organism evidence="2 3">
    <name type="scientific">Prymnesium parvum</name>
    <name type="common">Toxic golden alga</name>
    <dbReference type="NCBI Taxonomy" id="97485"/>
    <lineage>
        <taxon>Eukaryota</taxon>
        <taxon>Haptista</taxon>
        <taxon>Haptophyta</taxon>
        <taxon>Prymnesiophyceae</taxon>
        <taxon>Prymnesiales</taxon>
        <taxon>Prymnesiaceae</taxon>
        <taxon>Prymnesium</taxon>
    </lineage>
</organism>
<sequence length="277" mass="30574">MVRQAGFELRVLVRRTALEEAHLGGRDYIKAEEGSSFEVVVSNSNRSTYMVRLFVDGVEAEPGYVKKLRPDDEVGFAGYLVRRQIHEFTFARAPVDEGASSRAPLPEGLGEVKALVYATRKERVESSSSSEEEGGHRSSRKIGSRALPEEQAVKELGVQARPGASIEHIKTVRGRRRGEYRLCKVVPEVSTLVLHYRGELWWARHRHEINAARGQSTQLGGSSSNLEVKPEVGADHQTIPSQQAAAREVGETGRAPDGKRRKLATAPQGVELIELSD</sequence>
<feature type="compositionally biased region" description="Basic and acidic residues" evidence="1">
    <location>
        <begin position="248"/>
        <end position="258"/>
    </location>
</feature>
<gene>
    <name evidence="2" type="ORF">AB1Y20_009079</name>
</gene>
<accession>A0AB34K3C3</accession>
<evidence type="ECO:0000256" key="1">
    <source>
        <dbReference type="SAM" id="MobiDB-lite"/>
    </source>
</evidence>
<reference evidence="2 3" key="1">
    <citation type="journal article" date="2024" name="Science">
        <title>Giant polyketide synthase enzymes in the biosynthesis of giant marine polyether toxins.</title>
        <authorList>
            <person name="Fallon T.R."/>
            <person name="Shende V.V."/>
            <person name="Wierzbicki I.H."/>
            <person name="Pendleton A.L."/>
            <person name="Watervoot N.F."/>
            <person name="Auber R.P."/>
            <person name="Gonzalez D.J."/>
            <person name="Wisecaver J.H."/>
            <person name="Moore B.S."/>
        </authorList>
    </citation>
    <scope>NUCLEOTIDE SEQUENCE [LARGE SCALE GENOMIC DNA]</scope>
    <source>
        <strain evidence="2 3">12B1</strain>
    </source>
</reference>
<evidence type="ECO:0000313" key="2">
    <source>
        <dbReference type="EMBL" id="KAL1527693.1"/>
    </source>
</evidence>
<evidence type="ECO:0008006" key="4">
    <source>
        <dbReference type="Google" id="ProtNLM"/>
    </source>
</evidence>
<dbReference type="EMBL" id="JBGBPQ010000002">
    <property type="protein sequence ID" value="KAL1527693.1"/>
    <property type="molecule type" value="Genomic_DNA"/>
</dbReference>
<feature type="region of interest" description="Disordered" evidence="1">
    <location>
        <begin position="123"/>
        <end position="148"/>
    </location>
</feature>